<organism evidence="9 10">
    <name type="scientific">Enterococcus alcedinis</name>
    <dbReference type="NCBI Taxonomy" id="1274384"/>
    <lineage>
        <taxon>Bacteria</taxon>
        <taxon>Bacillati</taxon>
        <taxon>Bacillota</taxon>
        <taxon>Bacilli</taxon>
        <taxon>Lactobacillales</taxon>
        <taxon>Enterococcaceae</taxon>
        <taxon>Enterococcus</taxon>
    </lineage>
</organism>
<feature type="transmembrane region" description="Helical" evidence="8">
    <location>
        <begin position="76"/>
        <end position="97"/>
    </location>
</feature>
<sequence>MKQTSYRFKIIALVLLCLFFIGLYLTYQTYGNWSFSLPIRGKKILAFMLVALATSVSTISFQTLTRNQFLTPGILGLDNFYILIQTLLFFFVGGVKMLSQESIWMFLANILLMTIFSVLFLLYFMEKATGNLFLLLMVGMVSGTMFSSLSTFLQVLMDPNEYDLLQGKLFASFSNVNSNHLIVAAIIILCSVAYLWHVAPELNILLLGNDPAINLGIALHAFQKKALVSIVLLTGAATALVGPTIFLGFIIATISYRVFNTYRHHQLFLGSFLIGVTLLISGQFLVEQVFKWNTTISVVIQFIGGIFFVGKIIAERKKA</sequence>
<dbReference type="InterPro" id="IPR000522">
    <property type="entry name" value="ABC_transptr_permease_BtuC"/>
</dbReference>
<evidence type="ECO:0000313" key="9">
    <source>
        <dbReference type="EMBL" id="GGI64776.1"/>
    </source>
</evidence>
<name>A0A917N3U5_9ENTE</name>
<dbReference type="Proteomes" id="UP000622610">
    <property type="component" value="Unassembled WGS sequence"/>
</dbReference>
<feature type="transmembrane region" description="Helical" evidence="8">
    <location>
        <begin position="132"/>
        <end position="157"/>
    </location>
</feature>
<feature type="transmembrane region" description="Helical" evidence="8">
    <location>
        <begin position="103"/>
        <end position="125"/>
    </location>
</feature>
<keyword evidence="10" id="KW-1185">Reference proteome</keyword>
<dbReference type="InterPro" id="IPR037294">
    <property type="entry name" value="ABC_BtuC-like"/>
</dbReference>
<dbReference type="PANTHER" id="PTHR30472:SF19">
    <property type="entry name" value="PETROBACTIN IMPORT SYSTEM PERMEASE PROTEIN YCLO"/>
    <property type="match status" value="1"/>
</dbReference>
<feature type="transmembrane region" description="Helical" evidence="8">
    <location>
        <begin position="7"/>
        <end position="25"/>
    </location>
</feature>
<dbReference type="EMBL" id="BMDT01000001">
    <property type="protein sequence ID" value="GGI64776.1"/>
    <property type="molecule type" value="Genomic_DNA"/>
</dbReference>
<feature type="transmembrane region" description="Helical" evidence="8">
    <location>
        <begin position="267"/>
        <end position="286"/>
    </location>
</feature>
<evidence type="ECO:0000256" key="3">
    <source>
        <dbReference type="ARBA" id="ARBA00022448"/>
    </source>
</evidence>
<keyword evidence="6 8" id="KW-1133">Transmembrane helix</keyword>
<evidence type="ECO:0000313" key="10">
    <source>
        <dbReference type="Proteomes" id="UP000622610"/>
    </source>
</evidence>
<dbReference type="RefSeq" id="WP_188366607.1">
    <property type="nucleotide sequence ID" value="NZ_BMDT01000001.1"/>
</dbReference>
<dbReference type="GO" id="GO:0033214">
    <property type="term" value="P:siderophore-iron import into cell"/>
    <property type="evidence" value="ECO:0007669"/>
    <property type="project" value="TreeGrafter"/>
</dbReference>
<feature type="transmembrane region" description="Helical" evidence="8">
    <location>
        <begin position="228"/>
        <end position="255"/>
    </location>
</feature>
<reference evidence="9" key="2">
    <citation type="submission" date="2020-09" db="EMBL/GenBank/DDBJ databases">
        <authorList>
            <person name="Sun Q."/>
            <person name="Sedlacek I."/>
        </authorList>
    </citation>
    <scope>NUCLEOTIDE SEQUENCE</scope>
    <source>
        <strain evidence="9">CCM 8433</strain>
    </source>
</reference>
<dbReference type="GO" id="GO:0022857">
    <property type="term" value="F:transmembrane transporter activity"/>
    <property type="evidence" value="ECO:0007669"/>
    <property type="project" value="InterPro"/>
</dbReference>
<dbReference type="GO" id="GO:0005886">
    <property type="term" value="C:plasma membrane"/>
    <property type="evidence" value="ECO:0007669"/>
    <property type="project" value="UniProtKB-SubCell"/>
</dbReference>
<feature type="transmembrane region" description="Helical" evidence="8">
    <location>
        <begin position="204"/>
        <end position="222"/>
    </location>
</feature>
<accession>A0A917N3U5</accession>
<comment type="caution">
    <text evidence="9">The sequence shown here is derived from an EMBL/GenBank/DDBJ whole genome shotgun (WGS) entry which is preliminary data.</text>
</comment>
<reference evidence="9" key="1">
    <citation type="journal article" date="2014" name="Int. J. Syst. Evol. Microbiol.">
        <title>Complete genome sequence of Corynebacterium casei LMG S-19264T (=DSM 44701T), isolated from a smear-ripened cheese.</title>
        <authorList>
            <consortium name="US DOE Joint Genome Institute (JGI-PGF)"/>
            <person name="Walter F."/>
            <person name="Albersmeier A."/>
            <person name="Kalinowski J."/>
            <person name="Ruckert C."/>
        </authorList>
    </citation>
    <scope>NUCLEOTIDE SEQUENCE</scope>
    <source>
        <strain evidence="9">CCM 8433</strain>
    </source>
</reference>
<keyword evidence="5 8" id="KW-0812">Transmembrane</keyword>
<evidence type="ECO:0000256" key="7">
    <source>
        <dbReference type="ARBA" id="ARBA00023136"/>
    </source>
</evidence>
<evidence type="ECO:0000256" key="6">
    <source>
        <dbReference type="ARBA" id="ARBA00022989"/>
    </source>
</evidence>
<dbReference type="AlphaFoldDB" id="A0A917N3U5"/>
<evidence type="ECO:0000256" key="2">
    <source>
        <dbReference type="ARBA" id="ARBA00007935"/>
    </source>
</evidence>
<feature type="transmembrane region" description="Helical" evidence="8">
    <location>
        <begin position="45"/>
        <end position="64"/>
    </location>
</feature>
<evidence type="ECO:0000256" key="4">
    <source>
        <dbReference type="ARBA" id="ARBA00022475"/>
    </source>
</evidence>
<comment type="subcellular location">
    <subcellularLocation>
        <location evidence="1">Cell membrane</location>
        <topology evidence="1">Multi-pass membrane protein</topology>
    </subcellularLocation>
</comment>
<comment type="similarity">
    <text evidence="2">Belongs to the binding-protein-dependent transport system permease family. FecCD subfamily.</text>
</comment>
<feature type="transmembrane region" description="Helical" evidence="8">
    <location>
        <begin position="177"/>
        <end position="197"/>
    </location>
</feature>
<dbReference type="PANTHER" id="PTHR30472">
    <property type="entry name" value="FERRIC ENTEROBACTIN TRANSPORT SYSTEM PERMEASE PROTEIN"/>
    <property type="match status" value="1"/>
</dbReference>
<evidence type="ECO:0000256" key="5">
    <source>
        <dbReference type="ARBA" id="ARBA00022692"/>
    </source>
</evidence>
<keyword evidence="7 8" id="KW-0472">Membrane</keyword>
<evidence type="ECO:0000256" key="1">
    <source>
        <dbReference type="ARBA" id="ARBA00004651"/>
    </source>
</evidence>
<dbReference type="Pfam" id="PF01032">
    <property type="entry name" value="FecCD"/>
    <property type="match status" value="1"/>
</dbReference>
<dbReference type="CDD" id="cd06550">
    <property type="entry name" value="TM_ABC_iron-siderophores_like"/>
    <property type="match status" value="1"/>
</dbReference>
<protein>
    <submittedName>
        <fullName evidence="9">ABC transporter permease</fullName>
    </submittedName>
</protein>
<proteinExistence type="inferred from homology"/>
<dbReference type="SUPFAM" id="SSF81345">
    <property type="entry name" value="ABC transporter involved in vitamin B12 uptake, BtuC"/>
    <property type="match status" value="1"/>
</dbReference>
<gene>
    <name evidence="9" type="ORF">GCM10011482_04300</name>
</gene>
<feature type="transmembrane region" description="Helical" evidence="8">
    <location>
        <begin position="292"/>
        <end position="314"/>
    </location>
</feature>
<dbReference type="Gene3D" id="1.10.3470.10">
    <property type="entry name" value="ABC transporter involved in vitamin B12 uptake, BtuC"/>
    <property type="match status" value="1"/>
</dbReference>
<keyword evidence="3" id="KW-0813">Transport</keyword>
<evidence type="ECO:0000256" key="8">
    <source>
        <dbReference type="SAM" id="Phobius"/>
    </source>
</evidence>
<keyword evidence="4" id="KW-1003">Cell membrane</keyword>